<evidence type="ECO:0000313" key="1">
    <source>
        <dbReference type="EMBL" id="WAN63559.1"/>
    </source>
</evidence>
<accession>A0ABY7BSW8</accession>
<reference evidence="1 2" key="1">
    <citation type="journal article" date="2023" name="Microbiol. Resour. Announc.">
        <title>Complete Genome of 'Candidatus Phytoplasma rubi' RS, a Phytopathogenic Bacterium Associated with Rubus Stunt Disease.</title>
        <authorList>
            <person name="Duckeck D."/>
            <person name="Zubert C."/>
            <person name="Bohm J.W."/>
            <person name="Carminati G."/>
            <person name="Schneider B."/>
            <person name="Kube M."/>
        </authorList>
    </citation>
    <scope>NUCLEOTIDE SEQUENCE [LARGE SCALE GENOMIC DNA]</scope>
    <source>
        <strain evidence="1 2">RS</strain>
    </source>
</reference>
<protein>
    <recommendedName>
        <fullName evidence="3">30S ribosomal protein S20</fullName>
    </recommendedName>
</protein>
<evidence type="ECO:0000313" key="2">
    <source>
        <dbReference type="Proteomes" id="UP001164727"/>
    </source>
</evidence>
<proteinExistence type="predicted"/>
<evidence type="ECO:0008006" key="3">
    <source>
        <dbReference type="Google" id="ProtNLM"/>
    </source>
</evidence>
<name>A0ABY7BSW8_9MOLU</name>
<dbReference type="Proteomes" id="UP001164727">
    <property type="component" value="Chromosome"/>
</dbReference>
<sequence>MLVNNNDSFEVIHNLMRQNIELSNRIRAAQQIILHKRRAKKKKQSKSIK</sequence>
<organism evidence="1 2">
    <name type="scientific">Candidatus Phytoplasma rubi</name>
    <dbReference type="NCBI Taxonomy" id="399025"/>
    <lineage>
        <taxon>Bacteria</taxon>
        <taxon>Bacillati</taxon>
        <taxon>Mycoplasmatota</taxon>
        <taxon>Mollicutes</taxon>
        <taxon>Acholeplasmatales</taxon>
        <taxon>Acholeplasmataceae</taxon>
        <taxon>Candidatus Phytoplasma</taxon>
        <taxon>16SrV (Elm yellows group)</taxon>
    </lineage>
</organism>
<keyword evidence="2" id="KW-1185">Reference proteome</keyword>
<dbReference type="EMBL" id="CP114006">
    <property type="protein sequence ID" value="WAN63559.1"/>
    <property type="molecule type" value="Genomic_DNA"/>
</dbReference>
<gene>
    <name evidence="1" type="ORF">RS022_07340</name>
</gene>